<evidence type="ECO:0000313" key="2">
    <source>
        <dbReference type="Proteomes" id="UP000264531"/>
    </source>
</evidence>
<gene>
    <name evidence="1" type="primary">97</name>
    <name evidence="1" type="ORF">SEA_PHISTORY_97</name>
</gene>
<reference evidence="1 2" key="1">
    <citation type="submission" date="2018-07" db="EMBL/GenBank/DDBJ databases">
        <authorList>
            <person name="Washington J.M."/>
            <person name="Garlena R.A."/>
            <person name="Russell D.A."/>
            <person name="Pope W.H."/>
            <person name="Jacobs-Sera D."/>
            <person name="Hatfull G.F."/>
        </authorList>
    </citation>
    <scope>NUCLEOTIDE SEQUENCE [LARGE SCALE GENOMIC DNA]</scope>
</reference>
<keyword evidence="2" id="KW-1185">Reference proteome</keyword>
<dbReference type="Proteomes" id="UP000264531">
    <property type="component" value="Segment"/>
</dbReference>
<proteinExistence type="predicted"/>
<dbReference type="EMBL" id="MH651185">
    <property type="protein sequence ID" value="AXQ64802.1"/>
    <property type="molecule type" value="Genomic_DNA"/>
</dbReference>
<organism evidence="1 2">
    <name type="scientific">Gordonia phage Phistory</name>
    <dbReference type="NCBI Taxonomy" id="2301694"/>
    <lineage>
        <taxon>Viruses</taxon>
        <taxon>Duplodnaviria</taxon>
        <taxon>Heunggongvirae</taxon>
        <taxon>Uroviricota</taxon>
        <taxon>Caudoviricetes</taxon>
        <taxon>Langleyhallvirinae</taxon>
        <taxon>Phistoryvirus</taxon>
        <taxon>Phistoryvirus phistory</taxon>
    </lineage>
</organism>
<accession>A0A385E1R1</accession>
<evidence type="ECO:0000313" key="1">
    <source>
        <dbReference type="EMBL" id="AXQ64802.1"/>
    </source>
</evidence>
<dbReference type="GeneID" id="54999340"/>
<protein>
    <submittedName>
        <fullName evidence="1">Uncharacterized protein</fullName>
    </submittedName>
</protein>
<sequence>MSEPTRLDLNDRELRIGTAVDSRTLRVLQQVADAMKFSDIDVAYVDLKDGRAMTIEVHSFQAGDGDV</sequence>
<dbReference type="RefSeq" id="YP_009808438.1">
    <property type="nucleotide sequence ID" value="NC_048040.1"/>
</dbReference>
<dbReference type="KEGG" id="vg:54999340"/>
<name>A0A385E1R1_9CAUD</name>